<dbReference type="AlphaFoldDB" id="A0A543EWL0"/>
<gene>
    <name evidence="2" type="ORF">FB390_6047</name>
</gene>
<dbReference type="GO" id="GO:0003677">
    <property type="term" value="F:DNA binding"/>
    <property type="evidence" value="ECO:0007669"/>
    <property type="project" value="InterPro"/>
</dbReference>
<dbReference type="OrthoDB" id="3685284at2"/>
<evidence type="ECO:0000313" key="2">
    <source>
        <dbReference type="EMBL" id="TQM25879.1"/>
    </source>
</evidence>
<keyword evidence="3" id="KW-1185">Reference proteome</keyword>
<dbReference type="Proteomes" id="UP000316331">
    <property type="component" value="Unassembled WGS sequence"/>
</dbReference>
<evidence type="ECO:0000313" key="3">
    <source>
        <dbReference type="Proteomes" id="UP000316331"/>
    </source>
</evidence>
<dbReference type="Pfam" id="PF02575">
    <property type="entry name" value="YbaB_DNA_bd"/>
    <property type="match status" value="1"/>
</dbReference>
<dbReference type="InterPro" id="IPR036894">
    <property type="entry name" value="YbaB-like_sf"/>
</dbReference>
<feature type="compositionally biased region" description="Pro residues" evidence="1">
    <location>
        <begin position="132"/>
        <end position="150"/>
    </location>
</feature>
<accession>A0A543EWL0</accession>
<dbReference type="RefSeq" id="WP_141812516.1">
    <property type="nucleotide sequence ID" value="NZ_VFPG01000002.1"/>
</dbReference>
<organism evidence="2 3">
    <name type="scientific">Nocardia bhagyanarayanae</name>
    <dbReference type="NCBI Taxonomy" id="1215925"/>
    <lineage>
        <taxon>Bacteria</taxon>
        <taxon>Bacillati</taxon>
        <taxon>Actinomycetota</taxon>
        <taxon>Actinomycetes</taxon>
        <taxon>Mycobacteriales</taxon>
        <taxon>Nocardiaceae</taxon>
        <taxon>Nocardia</taxon>
    </lineage>
</organism>
<dbReference type="Gene3D" id="3.30.1310.10">
    <property type="entry name" value="Nucleoid-associated protein YbaB-like domain"/>
    <property type="match status" value="1"/>
</dbReference>
<comment type="caution">
    <text evidence="2">The sequence shown here is derived from an EMBL/GenBank/DDBJ whole genome shotgun (WGS) entry which is preliminary data.</text>
</comment>
<evidence type="ECO:0000256" key="1">
    <source>
        <dbReference type="SAM" id="MobiDB-lite"/>
    </source>
</evidence>
<dbReference type="EMBL" id="VFPG01000002">
    <property type="protein sequence ID" value="TQM25879.1"/>
    <property type="molecule type" value="Genomic_DNA"/>
</dbReference>
<proteinExistence type="predicted"/>
<reference evidence="2 3" key="1">
    <citation type="submission" date="2019-06" db="EMBL/GenBank/DDBJ databases">
        <title>Sequencing the genomes of 1000 actinobacteria strains.</title>
        <authorList>
            <person name="Klenk H.-P."/>
        </authorList>
    </citation>
    <scope>NUCLEOTIDE SEQUENCE [LARGE SCALE GENOMIC DNA]</scope>
    <source>
        <strain evidence="2 3">DSM 103495</strain>
    </source>
</reference>
<feature type="region of interest" description="Disordered" evidence="1">
    <location>
        <begin position="127"/>
        <end position="191"/>
    </location>
</feature>
<sequence>MAVFDPSRAGEDLVRMAADFERQAGRFEQLRGRVAALAVTETSRDRRIGVTVDSNGVTTDITLAASTRGMDPAAITAEIMSCLHRALARLRTQVTEAVHEVVGDDPAGTAITDQYARRFPDVAAADTQTPNYIPPAYPPSQPVPPQPPASAAPWEMSVAPPRGRKPDRDQVVTPAEPDEDDEYYNRKTWLV</sequence>
<name>A0A543EWL0_9NOCA</name>
<dbReference type="InterPro" id="IPR004401">
    <property type="entry name" value="YbaB/EbfC"/>
</dbReference>
<evidence type="ECO:0008006" key="4">
    <source>
        <dbReference type="Google" id="ProtNLM"/>
    </source>
</evidence>
<protein>
    <recommendedName>
        <fullName evidence="4">YbaB/EbfC DNA-binding family protein</fullName>
    </recommendedName>
</protein>